<accession>A0A554VPY0</accession>
<dbReference type="InterPro" id="IPR051402">
    <property type="entry name" value="KPR-Related"/>
</dbReference>
<gene>
    <name evidence="8" type="ORF">FOF46_04370</name>
</gene>
<organism evidence="8 9">
    <name type="scientific">Aquimarina algiphila</name>
    <dbReference type="NCBI Taxonomy" id="2047982"/>
    <lineage>
        <taxon>Bacteria</taxon>
        <taxon>Pseudomonadati</taxon>
        <taxon>Bacteroidota</taxon>
        <taxon>Flavobacteriia</taxon>
        <taxon>Flavobacteriales</taxon>
        <taxon>Flavobacteriaceae</taxon>
        <taxon>Aquimarina</taxon>
    </lineage>
</organism>
<evidence type="ECO:0000259" key="7">
    <source>
        <dbReference type="Pfam" id="PF08546"/>
    </source>
</evidence>
<dbReference type="AlphaFoldDB" id="A0A554VPY0"/>
<proteinExistence type="predicted"/>
<dbReference type="InterPro" id="IPR029752">
    <property type="entry name" value="D-isomer_DH_CS1"/>
</dbReference>
<comment type="pathway">
    <text evidence="1">Cofactor biosynthesis; (R)-pantothenate biosynthesis; (R)-pantoate from 3-methyl-2-oxobutanoate: step 2/2.</text>
</comment>
<dbReference type="GO" id="GO:0008677">
    <property type="term" value="F:2-dehydropantoate 2-reductase activity"/>
    <property type="evidence" value="ECO:0007669"/>
    <property type="project" value="UniProtKB-EC"/>
</dbReference>
<evidence type="ECO:0000259" key="6">
    <source>
        <dbReference type="Pfam" id="PF02558"/>
    </source>
</evidence>
<feature type="domain" description="Ketopantoate reductase N-terminal" evidence="6">
    <location>
        <begin position="6"/>
        <end position="145"/>
    </location>
</feature>
<dbReference type="RefSeq" id="WP_143915578.1">
    <property type="nucleotide sequence ID" value="NZ_CANMIK010000007.1"/>
</dbReference>
<dbReference type="InterPro" id="IPR013328">
    <property type="entry name" value="6PGD_dom2"/>
</dbReference>
<dbReference type="Gene3D" id="3.40.50.720">
    <property type="entry name" value="NAD(P)-binding Rossmann-like Domain"/>
    <property type="match status" value="1"/>
</dbReference>
<comment type="caution">
    <text evidence="8">The sequence shown here is derived from an EMBL/GenBank/DDBJ whole genome shotgun (WGS) entry which is preliminary data.</text>
</comment>
<dbReference type="InterPro" id="IPR013332">
    <property type="entry name" value="KPR_N"/>
</dbReference>
<dbReference type="Pfam" id="PF08546">
    <property type="entry name" value="ApbA_C"/>
    <property type="match status" value="1"/>
</dbReference>
<evidence type="ECO:0000313" key="8">
    <source>
        <dbReference type="EMBL" id="TSE10537.1"/>
    </source>
</evidence>
<dbReference type="SUPFAM" id="SSF48179">
    <property type="entry name" value="6-phosphogluconate dehydrogenase C-terminal domain-like"/>
    <property type="match status" value="1"/>
</dbReference>
<dbReference type="EC" id="1.1.1.169" evidence="2"/>
<dbReference type="PANTHER" id="PTHR21708">
    <property type="entry name" value="PROBABLE 2-DEHYDROPANTOATE 2-REDUCTASE"/>
    <property type="match status" value="1"/>
</dbReference>
<dbReference type="OrthoDB" id="9793586at2"/>
<dbReference type="GO" id="GO:0005737">
    <property type="term" value="C:cytoplasm"/>
    <property type="evidence" value="ECO:0007669"/>
    <property type="project" value="TreeGrafter"/>
</dbReference>
<evidence type="ECO:0000313" key="9">
    <source>
        <dbReference type="Proteomes" id="UP000318833"/>
    </source>
</evidence>
<dbReference type="PROSITE" id="PS00065">
    <property type="entry name" value="D_2_HYDROXYACID_DH_1"/>
    <property type="match status" value="1"/>
</dbReference>
<feature type="domain" description="Ketopantoate reductase C-terminal" evidence="7">
    <location>
        <begin position="169"/>
        <end position="291"/>
    </location>
</feature>
<evidence type="ECO:0000256" key="5">
    <source>
        <dbReference type="ARBA" id="ARBA00048793"/>
    </source>
</evidence>
<dbReference type="Gene3D" id="1.10.1040.10">
    <property type="entry name" value="N-(1-d-carboxylethyl)-l-norvaline Dehydrogenase, domain 2"/>
    <property type="match status" value="1"/>
</dbReference>
<dbReference type="Pfam" id="PF02558">
    <property type="entry name" value="ApbA"/>
    <property type="match status" value="1"/>
</dbReference>
<dbReference type="Proteomes" id="UP000318833">
    <property type="component" value="Unassembled WGS sequence"/>
</dbReference>
<dbReference type="SUPFAM" id="SSF51735">
    <property type="entry name" value="NAD(P)-binding Rossmann-fold domains"/>
    <property type="match status" value="1"/>
</dbReference>
<evidence type="ECO:0000256" key="3">
    <source>
        <dbReference type="ARBA" id="ARBA00019465"/>
    </source>
</evidence>
<comment type="catalytic activity">
    <reaction evidence="5">
        <text>(R)-pantoate + NADP(+) = 2-dehydropantoate + NADPH + H(+)</text>
        <dbReference type="Rhea" id="RHEA:16233"/>
        <dbReference type="ChEBI" id="CHEBI:11561"/>
        <dbReference type="ChEBI" id="CHEBI:15378"/>
        <dbReference type="ChEBI" id="CHEBI:15980"/>
        <dbReference type="ChEBI" id="CHEBI:57783"/>
        <dbReference type="ChEBI" id="CHEBI:58349"/>
        <dbReference type="EC" id="1.1.1.169"/>
    </reaction>
</comment>
<evidence type="ECO:0000256" key="4">
    <source>
        <dbReference type="ARBA" id="ARBA00032024"/>
    </source>
</evidence>
<dbReference type="InterPro" id="IPR008927">
    <property type="entry name" value="6-PGluconate_DH-like_C_sf"/>
</dbReference>
<dbReference type="InterPro" id="IPR036291">
    <property type="entry name" value="NAD(P)-bd_dom_sf"/>
</dbReference>
<dbReference type="EMBL" id="VLNR01000006">
    <property type="protein sequence ID" value="TSE10537.1"/>
    <property type="molecule type" value="Genomic_DNA"/>
</dbReference>
<reference evidence="8 9" key="1">
    <citation type="submission" date="2019-07" db="EMBL/GenBank/DDBJ databases">
        <title>The draft genome sequence of Aquimarina algiphila M91.</title>
        <authorList>
            <person name="Meng X."/>
        </authorList>
    </citation>
    <scope>NUCLEOTIDE SEQUENCE [LARGE SCALE GENOMIC DNA]</scope>
    <source>
        <strain evidence="8 9">M91</strain>
    </source>
</reference>
<dbReference type="InterPro" id="IPR013752">
    <property type="entry name" value="KPA_reductase"/>
</dbReference>
<keyword evidence="9" id="KW-1185">Reference proteome</keyword>
<dbReference type="PANTHER" id="PTHR21708:SF26">
    <property type="entry name" value="2-DEHYDROPANTOATE 2-REDUCTASE"/>
    <property type="match status" value="1"/>
</dbReference>
<name>A0A554VPY0_9FLAO</name>
<protein>
    <recommendedName>
        <fullName evidence="3">2-dehydropantoate 2-reductase</fullName>
        <ecNumber evidence="2">1.1.1.169</ecNumber>
    </recommendedName>
    <alternativeName>
        <fullName evidence="4">Ketopantoate reductase</fullName>
    </alternativeName>
</protein>
<evidence type="ECO:0000256" key="1">
    <source>
        <dbReference type="ARBA" id="ARBA00004994"/>
    </source>
</evidence>
<sequence>MDTKTIGILGIGAIGSVIASLINPQYLPNTYHYNRSPRETIKIKRNNIKIEFSIRCDIYIDKKQHLDWLIICLKEYQFENAKEWLSKLIGPSTKIVVIRNGLQLKEPILEFTSENYIIECMIDCPVQPGSDGFYEQLRKPTITISKKEALKEFSDLFNKKELCIKTTSDFKTESWKKVCESSTLGAILCLTGETCWVFKDPKMQELYKSLLIEGINVAKADGANINDSFIDEMFDKLIKYPDTKGSSMLTDRRNGNPIELGAKNGVIKKKGAFYHINTPFTNLICNILSKINRSPK</sequence>
<evidence type="ECO:0000256" key="2">
    <source>
        <dbReference type="ARBA" id="ARBA00013014"/>
    </source>
</evidence>